<feature type="domain" description="Core-binding (CB)" evidence="11">
    <location>
        <begin position="6"/>
        <end position="98"/>
    </location>
</feature>
<dbReference type="SUPFAM" id="SSF47823">
    <property type="entry name" value="lambda integrase-like, N-terminal domain"/>
    <property type="match status" value="1"/>
</dbReference>
<dbReference type="Proteomes" id="UP000219353">
    <property type="component" value="Unassembled WGS sequence"/>
</dbReference>
<dbReference type="EMBL" id="OBEB01000009">
    <property type="protein sequence ID" value="SNY59810.1"/>
    <property type="molecule type" value="Genomic_DNA"/>
</dbReference>
<comment type="similarity">
    <text evidence="9">Belongs to the 'phage' integrase family. XerC subfamily.</text>
</comment>
<evidence type="ECO:0000313" key="12">
    <source>
        <dbReference type="EMBL" id="SNY59810.1"/>
    </source>
</evidence>
<feature type="active site" evidence="9">
    <location>
        <position position="159"/>
    </location>
</feature>
<dbReference type="InterPro" id="IPR010998">
    <property type="entry name" value="Integrase_recombinase_N"/>
</dbReference>
<dbReference type="HAMAP" id="MF_01808">
    <property type="entry name" value="Recomb_XerC_XerD"/>
    <property type="match status" value="1"/>
</dbReference>
<evidence type="ECO:0000256" key="9">
    <source>
        <dbReference type="HAMAP-Rule" id="MF_01808"/>
    </source>
</evidence>
<comment type="subcellular location">
    <subcellularLocation>
        <location evidence="1 9">Cytoplasm</location>
    </subcellularLocation>
</comment>
<dbReference type="InterPro" id="IPR050090">
    <property type="entry name" value="Tyrosine_recombinase_XerCD"/>
</dbReference>
<dbReference type="PANTHER" id="PTHR30349:SF81">
    <property type="entry name" value="TYROSINE RECOMBINASE XERC"/>
    <property type="match status" value="1"/>
</dbReference>
<dbReference type="InterPro" id="IPR011010">
    <property type="entry name" value="DNA_brk_join_enz"/>
</dbReference>
<dbReference type="Gene3D" id="1.10.150.130">
    <property type="match status" value="1"/>
</dbReference>
<keyword evidence="5 9" id="KW-0229">DNA integration</keyword>
<dbReference type="GO" id="GO:0009037">
    <property type="term" value="F:tyrosine-based site-specific recombinase activity"/>
    <property type="evidence" value="ECO:0007669"/>
    <property type="project" value="UniProtKB-UniRule"/>
</dbReference>
<evidence type="ECO:0000259" key="11">
    <source>
        <dbReference type="PROSITE" id="PS51900"/>
    </source>
</evidence>
<evidence type="ECO:0000256" key="6">
    <source>
        <dbReference type="ARBA" id="ARBA00023125"/>
    </source>
</evidence>
<comment type="function">
    <text evidence="9">Site-specific tyrosine recombinase, which acts by catalyzing the cutting and rejoining of the recombining DNA molecules. The XerC-XerD complex is essential to convert dimers of the bacterial chromosome into monomers to permit their segregation at cell division. It also contributes to the segregational stability of plasmids.</text>
</comment>
<dbReference type="GO" id="GO:0051301">
    <property type="term" value="P:cell division"/>
    <property type="evidence" value="ECO:0007669"/>
    <property type="project" value="UniProtKB-KW"/>
</dbReference>
<dbReference type="InterPro" id="IPR044068">
    <property type="entry name" value="CB"/>
</dbReference>
<evidence type="ECO:0000256" key="1">
    <source>
        <dbReference type="ARBA" id="ARBA00004496"/>
    </source>
</evidence>
<feature type="active site" description="O-(3'-phospho-DNA)-tyrosine intermediate" evidence="9">
    <location>
        <position position="292"/>
    </location>
</feature>
<dbReference type="GO" id="GO:0006313">
    <property type="term" value="P:DNA transposition"/>
    <property type="evidence" value="ECO:0007669"/>
    <property type="project" value="UniProtKB-UniRule"/>
</dbReference>
<feature type="active site" evidence="9">
    <location>
        <position position="283"/>
    </location>
</feature>
<keyword evidence="6 9" id="KW-0238">DNA-binding</keyword>
<evidence type="ECO:0000256" key="5">
    <source>
        <dbReference type="ARBA" id="ARBA00022908"/>
    </source>
</evidence>
<dbReference type="PROSITE" id="PS51900">
    <property type="entry name" value="CB"/>
    <property type="match status" value="1"/>
</dbReference>
<keyword evidence="3 9" id="KW-0132">Cell division</keyword>
<dbReference type="InterPro" id="IPR013762">
    <property type="entry name" value="Integrase-like_cat_sf"/>
</dbReference>
<dbReference type="Gene3D" id="1.10.443.10">
    <property type="entry name" value="Intergrase catalytic core"/>
    <property type="match status" value="1"/>
</dbReference>
<keyword evidence="2 9" id="KW-0963">Cytoplasm</keyword>
<comment type="subunit">
    <text evidence="9">Forms a cyclic heterotetrameric complex composed of two molecules of XerC and two molecules of XerD.</text>
</comment>
<dbReference type="RefSeq" id="WP_097112885.1">
    <property type="nucleotide sequence ID" value="NZ_OBEB01000009.1"/>
</dbReference>
<protein>
    <recommendedName>
        <fullName evidence="9">Tyrosine recombinase XerC</fullName>
    </recommendedName>
</protein>
<evidence type="ECO:0000256" key="3">
    <source>
        <dbReference type="ARBA" id="ARBA00022618"/>
    </source>
</evidence>
<name>A0A285JHM2_9GAMM</name>
<dbReference type="CDD" id="cd00798">
    <property type="entry name" value="INT_XerDC_C"/>
    <property type="match status" value="1"/>
</dbReference>
<feature type="active site" evidence="9">
    <location>
        <position position="183"/>
    </location>
</feature>
<keyword evidence="7 9" id="KW-0233">DNA recombination</keyword>
<dbReference type="AlphaFoldDB" id="A0A285JHM2"/>
<evidence type="ECO:0000259" key="10">
    <source>
        <dbReference type="PROSITE" id="PS51898"/>
    </source>
</evidence>
<dbReference type="InterPro" id="IPR002104">
    <property type="entry name" value="Integrase_catalytic"/>
</dbReference>
<dbReference type="InterPro" id="IPR004107">
    <property type="entry name" value="Integrase_SAM-like_N"/>
</dbReference>
<dbReference type="GO" id="GO:0005737">
    <property type="term" value="C:cytoplasm"/>
    <property type="evidence" value="ECO:0007669"/>
    <property type="project" value="UniProtKB-SubCell"/>
</dbReference>
<dbReference type="InterPro" id="IPR023009">
    <property type="entry name" value="Tyrosine_recombinase_XerC/XerD"/>
</dbReference>
<dbReference type="OrthoDB" id="9801717at2"/>
<feature type="active site" evidence="9">
    <location>
        <position position="260"/>
    </location>
</feature>
<evidence type="ECO:0000256" key="2">
    <source>
        <dbReference type="ARBA" id="ARBA00022490"/>
    </source>
</evidence>
<evidence type="ECO:0000313" key="13">
    <source>
        <dbReference type="Proteomes" id="UP000219353"/>
    </source>
</evidence>
<feature type="active site" evidence="9">
    <location>
        <position position="257"/>
    </location>
</feature>
<dbReference type="PROSITE" id="PS51898">
    <property type="entry name" value="TYR_RECOMBINASE"/>
    <property type="match status" value="1"/>
</dbReference>
<feature type="domain" description="Tyr recombinase" evidence="10">
    <location>
        <begin position="119"/>
        <end position="305"/>
    </location>
</feature>
<dbReference type="Pfam" id="PF00589">
    <property type="entry name" value="Phage_integrase"/>
    <property type="match status" value="1"/>
</dbReference>
<keyword evidence="13" id="KW-1185">Reference proteome</keyword>
<dbReference type="PANTHER" id="PTHR30349">
    <property type="entry name" value="PHAGE INTEGRASE-RELATED"/>
    <property type="match status" value="1"/>
</dbReference>
<keyword evidence="8 9" id="KW-0131">Cell cycle</keyword>
<proteinExistence type="inferred from homology"/>
<accession>A0A285JHM2</accession>
<dbReference type="SUPFAM" id="SSF56349">
    <property type="entry name" value="DNA breaking-rejoining enzymes"/>
    <property type="match status" value="1"/>
</dbReference>
<evidence type="ECO:0000256" key="7">
    <source>
        <dbReference type="ARBA" id="ARBA00023172"/>
    </source>
</evidence>
<sequence>MTTAEPRWQRDLEQYLSYLCFERGYASRTLQTYRQQLSLFASNQSAQTAGTEPAEFSWHQQTETTLQTYLANGRRRGLSARSLALTVASLRGLYRYLQQQQQVSDNPAQYLTVPKPKAKLPKNLDIDALQHLLSFDSKSDVLACRDKAMLELFYSSGLRLAELVGCNINDIDWREQLIRVRGKGSKERQIPIGSVALKALQHWLSQRHLLLGDATPEADQNALFLSKQQQRISARQVRQRVEHWAKVQGLGQQLHPHMLRHSFASHVLQSSGDLRAVQDLLGHANLSTTQVYTHLDFQHLAAVYDNAHPRARKKT</sequence>
<dbReference type="Pfam" id="PF02899">
    <property type="entry name" value="Phage_int_SAM_1"/>
    <property type="match status" value="1"/>
</dbReference>
<dbReference type="GO" id="GO:0007059">
    <property type="term" value="P:chromosome segregation"/>
    <property type="evidence" value="ECO:0007669"/>
    <property type="project" value="UniProtKB-UniRule"/>
</dbReference>
<keyword evidence="4 9" id="KW-0159">Chromosome partition</keyword>
<dbReference type="GO" id="GO:0003677">
    <property type="term" value="F:DNA binding"/>
    <property type="evidence" value="ECO:0007669"/>
    <property type="project" value="UniProtKB-UniRule"/>
</dbReference>
<organism evidence="12 13">
    <name type="scientific">Arsukibacterium tuosuense</name>
    <dbReference type="NCBI Taxonomy" id="1323745"/>
    <lineage>
        <taxon>Bacteria</taxon>
        <taxon>Pseudomonadati</taxon>
        <taxon>Pseudomonadota</taxon>
        <taxon>Gammaproteobacteria</taxon>
        <taxon>Chromatiales</taxon>
        <taxon>Chromatiaceae</taxon>
        <taxon>Arsukibacterium</taxon>
    </lineage>
</organism>
<gene>
    <name evidence="9" type="primary">xerC</name>
    <name evidence="12" type="ORF">SAMN06297280_3691</name>
</gene>
<evidence type="ECO:0000256" key="4">
    <source>
        <dbReference type="ARBA" id="ARBA00022829"/>
    </source>
</evidence>
<reference evidence="13" key="1">
    <citation type="submission" date="2017-09" db="EMBL/GenBank/DDBJ databases">
        <authorList>
            <person name="Varghese N."/>
            <person name="Submissions S."/>
        </authorList>
    </citation>
    <scope>NUCLEOTIDE SEQUENCE [LARGE SCALE GENOMIC DNA]</scope>
    <source>
        <strain evidence="13">CGMCC 1.12461</strain>
    </source>
</reference>
<evidence type="ECO:0000256" key="8">
    <source>
        <dbReference type="ARBA" id="ARBA00023306"/>
    </source>
</evidence>